<evidence type="ECO:0000256" key="3">
    <source>
        <dbReference type="ARBA" id="ARBA00022989"/>
    </source>
</evidence>
<comment type="subcellular location">
    <subcellularLocation>
        <location evidence="1">Membrane</location>
        <topology evidence="1">Multi-pass membrane protein</topology>
    </subcellularLocation>
</comment>
<proteinExistence type="predicted"/>
<feature type="transmembrane region" description="Helical" evidence="5">
    <location>
        <begin position="334"/>
        <end position="356"/>
    </location>
</feature>
<dbReference type="PROSITE" id="PS50850">
    <property type="entry name" value="MFS"/>
    <property type="match status" value="1"/>
</dbReference>
<feature type="domain" description="Major facilitator superfamily (MFS) profile" evidence="6">
    <location>
        <begin position="48"/>
        <end position="473"/>
    </location>
</feature>
<dbReference type="PANTHER" id="PTHR24064">
    <property type="entry name" value="SOLUTE CARRIER FAMILY 22 MEMBER"/>
    <property type="match status" value="1"/>
</dbReference>
<evidence type="ECO:0000256" key="4">
    <source>
        <dbReference type="ARBA" id="ARBA00023136"/>
    </source>
</evidence>
<feature type="transmembrane region" description="Helical" evidence="5">
    <location>
        <begin position="363"/>
        <end position="382"/>
    </location>
</feature>
<reference evidence="8" key="1">
    <citation type="submission" date="2025-08" db="UniProtKB">
        <authorList>
            <consortium name="RefSeq"/>
        </authorList>
    </citation>
    <scope>IDENTIFICATION</scope>
</reference>
<evidence type="ECO:0000256" key="5">
    <source>
        <dbReference type="SAM" id="Phobius"/>
    </source>
</evidence>
<evidence type="ECO:0000259" key="6">
    <source>
        <dbReference type="PROSITE" id="PS50850"/>
    </source>
</evidence>
<dbReference type="RefSeq" id="XP_028968678.1">
    <property type="nucleotide sequence ID" value="XM_029112845.1"/>
</dbReference>
<dbReference type="InterPro" id="IPR005828">
    <property type="entry name" value="MFS_sugar_transport-like"/>
</dbReference>
<evidence type="ECO:0000313" key="8">
    <source>
        <dbReference type="RefSeq" id="XP_028968678.1"/>
    </source>
</evidence>
<dbReference type="KEGG" id="goe:100899582"/>
<evidence type="ECO:0000313" key="7">
    <source>
        <dbReference type="Proteomes" id="UP000694867"/>
    </source>
</evidence>
<accession>A0AAJ7SH56</accession>
<feature type="transmembrane region" description="Helical" evidence="5">
    <location>
        <begin position="12"/>
        <end position="31"/>
    </location>
</feature>
<dbReference type="Gene3D" id="1.20.1250.20">
    <property type="entry name" value="MFS general substrate transporter like domains"/>
    <property type="match status" value="1"/>
</dbReference>
<evidence type="ECO:0000256" key="1">
    <source>
        <dbReference type="ARBA" id="ARBA00004141"/>
    </source>
</evidence>
<feature type="transmembrane region" description="Helical" evidence="5">
    <location>
        <begin position="388"/>
        <end position="410"/>
    </location>
</feature>
<dbReference type="SUPFAM" id="SSF103473">
    <property type="entry name" value="MFS general substrate transporter"/>
    <property type="match status" value="1"/>
</dbReference>
<evidence type="ECO:0000256" key="2">
    <source>
        <dbReference type="ARBA" id="ARBA00022692"/>
    </source>
</evidence>
<dbReference type="Proteomes" id="UP000694867">
    <property type="component" value="Unplaced"/>
</dbReference>
<sequence>MEEFLGKTGKWHWPVLIMNAYVAVPHAWFVMAPSFSEPNKLQYWCAPPENVTLHQWRLDNQDLSLNCTARYDGIVTKCSQWEFDTSEVYRPLQMDFGIVCDKAVLTSIHRSLLMGGLMAGNFIFSHFSDWYGRKPLLGFCTFIQVLFNLLLLLAPTYGWILAITVITACGYGGLQNIPFTLAMESVGQPQRAFVSTCEEVGWIIGLIILPICTYFVRDWRYLQLCIIAPVLLTVVNCFCDESPRWLVARGKIPAARRLLERIATKNGMEDPVTEVNKVLKAHKQETVNGRASVVDLFREWDIAKMAISFYIQLAMSVLLYFSLIFFIVDIGDNPHLNLFVSGLLELPLIPIVYFALKFLKRKTLYLWVHLPCFASTLTLAFLPPGFVWTQVILASIGKWASQVLFSLLVVHAAECFPTEVRSVAVGTSFTMSRIGAIISPFMAQLTTKCSSLLCAAVVVVAYLWTFVLPETSTSSLPDTLHETRCKMQSAKLKSQNENPSNETAA</sequence>
<feature type="transmembrane region" description="Helical" evidence="5">
    <location>
        <begin position="307"/>
        <end position="328"/>
    </location>
</feature>
<dbReference type="InterPro" id="IPR036259">
    <property type="entry name" value="MFS_trans_sf"/>
</dbReference>
<dbReference type="InterPro" id="IPR020846">
    <property type="entry name" value="MFS_dom"/>
</dbReference>
<keyword evidence="2 5" id="KW-0812">Transmembrane</keyword>
<protein>
    <submittedName>
        <fullName evidence="8">Organic cation transporter protein</fullName>
    </submittedName>
</protein>
<dbReference type="Pfam" id="PF00083">
    <property type="entry name" value="Sugar_tr"/>
    <property type="match status" value="1"/>
</dbReference>
<feature type="transmembrane region" description="Helical" evidence="5">
    <location>
        <begin position="193"/>
        <end position="215"/>
    </location>
</feature>
<dbReference type="GeneID" id="100899582"/>
<gene>
    <name evidence="8" type="primary">LOC100899582</name>
</gene>
<name>A0AAJ7SH56_9ACAR</name>
<dbReference type="AlphaFoldDB" id="A0AAJ7SH56"/>
<dbReference type="GO" id="GO:0016020">
    <property type="term" value="C:membrane"/>
    <property type="evidence" value="ECO:0007669"/>
    <property type="project" value="UniProtKB-SubCell"/>
</dbReference>
<feature type="transmembrane region" description="Helical" evidence="5">
    <location>
        <begin position="449"/>
        <end position="468"/>
    </location>
</feature>
<organism evidence="7 8">
    <name type="scientific">Galendromus occidentalis</name>
    <name type="common">western predatory mite</name>
    <dbReference type="NCBI Taxonomy" id="34638"/>
    <lineage>
        <taxon>Eukaryota</taxon>
        <taxon>Metazoa</taxon>
        <taxon>Ecdysozoa</taxon>
        <taxon>Arthropoda</taxon>
        <taxon>Chelicerata</taxon>
        <taxon>Arachnida</taxon>
        <taxon>Acari</taxon>
        <taxon>Parasitiformes</taxon>
        <taxon>Mesostigmata</taxon>
        <taxon>Gamasina</taxon>
        <taxon>Phytoseioidea</taxon>
        <taxon>Phytoseiidae</taxon>
        <taxon>Typhlodrominae</taxon>
        <taxon>Galendromus</taxon>
    </lineage>
</organism>
<keyword evidence="4 5" id="KW-0472">Membrane</keyword>
<dbReference type="GO" id="GO:0022857">
    <property type="term" value="F:transmembrane transporter activity"/>
    <property type="evidence" value="ECO:0007669"/>
    <property type="project" value="InterPro"/>
</dbReference>
<keyword evidence="7" id="KW-1185">Reference proteome</keyword>
<feature type="transmembrane region" description="Helical" evidence="5">
    <location>
        <begin position="103"/>
        <end position="124"/>
    </location>
</feature>
<keyword evidence="3 5" id="KW-1133">Transmembrane helix</keyword>